<proteinExistence type="predicted"/>
<evidence type="ECO:0000313" key="2">
    <source>
        <dbReference type="EMBL" id="SJX63893.1"/>
    </source>
</evidence>
<dbReference type="EMBL" id="LT795063">
    <property type="protein sequence ID" value="SJX63893.1"/>
    <property type="molecule type" value="Genomic_DNA"/>
</dbReference>
<gene>
    <name evidence="2" type="ORF">SRS1_25032</name>
</gene>
<evidence type="ECO:0000256" key="1">
    <source>
        <dbReference type="SAM" id="SignalP"/>
    </source>
</evidence>
<evidence type="ECO:0000313" key="3">
    <source>
        <dbReference type="Proteomes" id="UP000239563"/>
    </source>
</evidence>
<keyword evidence="1" id="KW-0732">Signal</keyword>
<dbReference type="AlphaFoldDB" id="A0A2N8UHI9"/>
<name>A0A2N8UHI9_9BASI</name>
<dbReference type="Proteomes" id="UP000239563">
    <property type="component" value="Chromosome X"/>
</dbReference>
<organism evidence="2 3">
    <name type="scientific">Sporisorium reilianum f. sp. reilianum</name>
    <dbReference type="NCBI Taxonomy" id="72559"/>
    <lineage>
        <taxon>Eukaryota</taxon>
        <taxon>Fungi</taxon>
        <taxon>Dikarya</taxon>
        <taxon>Basidiomycota</taxon>
        <taxon>Ustilaginomycotina</taxon>
        <taxon>Ustilaginomycetes</taxon>
        <taxon>Ustilaginales</taxon>
        <taxon>Ustilaginaceae</taxon>
        <taxon>Sporisorium</taxon>
    </lineage>
</organism>
<sequence>MKIRPVRASFVNRLAVLTLLVALVALLGGIRARKAPDERWTHQPASLRARPSPLDIFRREYRAHFQLPYREPVDEDPILGNYPSEITQKVAKLSLFGTDRWESSFNLKEILHSLSADYLGLLSAQFHPQRIEMQSQDIREQHFRASQQMVEWMNTNMEPLEVILGQERANNHLQYYSMVRDLAALAKDIPTR</sequence>
<feature type="signal peptide" evidence="1">
    <location>
        <begin position="1"/>
        <end position="32"/>
    </location>
</feature>
<feature type="chain" id="PRO_5014770300" evidence="1">
    <location>
        <begin position="33"/>
        <end position="192"/>
    </location>
</feature>
<reference evidence="2 3" key="1">
    <citation type="submission" date="2017-02" db="EMBL/GenBank/DDBJ databases">
        <authorList>
            <person name="Peterson S.W."/>
        </authorList>
    </citation>
    <scope>NUCLEOTIDE SEQUENCE [LARGE SCALE GENOMIC DNA]</scope>
    <source>
        <strain evidence="2 3">SRS1_H2-8</strain>
    </source>
</reference>
<protein>
    <submittedName>
        <fullName evidence="2">Uncharacterized protein</fullName>
    </submittedName>
</protein>
<accession>A0A2N8UHI9</accession>